<comment type="caution">
    <text evidence="2">The sequence shown here is derived from an EMBL/GenBank/DDBJ whole genome shotgun (WGS) entry which is preliminary data.</text>
</comment>
<feature type="compositionally biased region" description="Acidic residues" evidence="1">
    <location>
        <begin position="385"/>
        <end position="394"/>
    </location>
</feature>
<dbReference type="PANTHER" id="PTHR21055:SF3">
    <property type="entry name" value="PROTEIN PHOSPHATASE 1 REGULATORY SUBUNIT 36"/>
    <property type="match status" value="1"/>
</dbReference>
<protein>
    <submittedName>
        <fullName evidence="2">Protein phosphatase 1 regulatory subunit 36-like</fullName>
    </submittedName>
</protein>
<accession>A0ABR0Z9F6</accession>
<gene>
    <name evidence="2" type="ORF">HHUSO_G17718</name>
</gene>
<feature type="compositionally biased region" description="Polar residues" evidence="1">
    <location>
        <begin position="397"/>
        <end position="419"/>
    </location>
</feature>
<organism evidence="2 3">
    <name type="scientific">Huso huso</name>
    <name type="common">Beluga</name>
    <name type="synonym">Acipenser huso</name>
    <dbReference type="NCBI Taxonomy" id="61971"/>
    <lineage>
        <taxon>Eukaryota</taxon>
        <taxon>Metazoa</taxon>
        <taxon>Chordata</taxon>
        <taxon>Craniata</taxon>
        <taxon>Vertebrata</taxon>
        <taxon>Euteleostomi</taxon>
        <taxon>Actinopterygii</taxon>
        <taxon>Chondrostei</taxon>
        <taxon>Acipenseriformes</taxon>
        <taxon>Acipenseridae</taxon>
        <taxon>Huso</taxon>
    </lineage>
</organism>
<sequence>MVNTATNLPMKSIGALVPGRWQWDEETQTLQFFSFSQSIDTKDKRKKKAINFQETGSKRADRLPGSPPVTTRGFGGARIPVDKKMMGNAQGIMRGSPRLGLKQGQREHITVEDVKSVAFNLLQENESLSIPLCFTTVMRSQQLNNFLSALLLYVSCYFEKEALERKPKPLMSEQSVTERKAVAEACAKVEIARKQLALKYSILVLGLGMSQQHHMACGKSRVSSTYKDRQLFECLYNFCAYVAWVTFRRKDLKGIQEEVGRLLRSDTFNPAIRVRQASEEQSKKKSTVKGKVCPPERRKRNPKRPAIKSIINQRSPVIVSLLPSPKEKSQYLFKPHRLDQDKTIDSCDIEALVDELSAALSSNFGIIGEPLSQYSMQTLVPCGAEPEDEEEDEQESKLTSKMSLGSRGLSSSQNDSQGNVSRPRTVVSRTTTEGFCSDTE</sequence>
<dbReference type="InterPro" id="IPR026142">
    <property type="entry name" value="Pro_pase_1_reg_su_36"/>
</dbReference>
<evidence type="ECO:0000313" key="2">
    <source>
        <dbReference type="EMBL" id="KAK6481462.1"/>
    </source>
</evidence>
<name>A0ABR0Z9F6_HUSHU</name>
<feature type="compositionally biased region" description="Low complexity" evidence="1">
    <location>
        <begin position="420"/>
        <end position="432"/>
    </location>
</feature>
<dbReference type="Proteomes" id="UP001369086">
    <property type="component" value="Unassembled WGS sequence"/>
</dbReference>
<evidence type="ECO:0000256" key="1">
    <source>
        <dbReference type="SAM" id="MobiDB-lite"/>
    </source>
</evidence>
<feature type="region of interest" description="Disordered" evidence="1">
    <location>
        <begin position="53"/>
        <end position="74"/>
    </location>
</feature>
<dbReference type="EMBL" id="JAHFZB010000015">
    <property type="protein sequence ID" value="KAK6481462.1"/>
    <property type="molecule type" value="Genomic_DNA"/>
</dbReference>
<dbReference type="PANTHER" id="PTHR21055">
    <property type="entry name" value="PROTEIN PHOSPHATASE 1 REGULATORY SUBUNIT 36"/>
    <property type="match status" value="1"/>
</dbReference>
<keyword evidence="3" id="KW-1185">Reference proteome</keyword>
<reference evidence="2 3" key="1">
    <citation type="submission" date="2021-05" db="EMBL/GenBank/DDBJ databases">
        <authorList>
            <person name="Zahm M."/>
            <person name="Klopp C."/>
            <person name="Cabau C."/>
            <person name="Kuhl H."/>
            <person name="Suciu R."/>
            <person name="Ciorpac M."/>
            <person name="Holostenco D."/>
            <person name="Gessner J."/>
            <person name="Wuertz S."/>
            <person name="Hohne C."/>
            <person name="Stock M."/>
            <person name="Gislard M."/>
            <person name="Lluch J."/>
            <person name="Milhes M."/>
            <person name="Lampietro C."/>
            <person name="Lopez Roques C."/>
            <person name="Donnadieu C."/>
            <person name="Du K."/>
            <person name="Schartl M."/>
            <person name="Guiguen Y."/>
        </authorList>
    </citation>
    <scope>NUCLEOTIDE SEQUENCE [LARGE SCALE GENOMIC DNA]</scope>
    <source>
        <strain evidence="2">Hh-F2</strain>
        <tissue evidence="2">Blood</tissue>
    </source>
</reference>
<feature type="region of interest" description="Disordered" evidence="1">
    <location>
        <begin position="276"/>
        <end position="305"/>
    </location>
</feature>
<feature type="region of interest" description="Disordered" evidence="1">
    <location>
        <begin position="382"/>
        <end position="440"/>
    </location>
</feature>
<proteinExistence type="predicted"/>
<evidence type="ECO:0000313" key="3">
    <source>
        <dbReference type="Proteomes" id="UP001369086"/>
    </source>
</evidence>
<dbReference type="Pfam" id="PF14895">
    <property type="entry name" value="PPPI_inhib"/>
    <property type="match status" value="1"/>
</dbReference>